<evidence type="ECO:0000256" key="1">
    <source>
        <dbReference type="ARBA" id="ARBA00004613"/>
    </source>
</evidence>
<comment type="caution">
    <text evidence="9">The sequence shown here is derived from an EMBL/GenBank/DDBJ whole genome shotgun (WGS) entry which is preliminary data.</text>
</comment>
<keyword evidence="6" id="KW-0527">Neuropeptide</keyword>
<dbReference type="PRINTS" id="PR00548">
    <property type="entry name" value="HYPRGLYCEMC1"/>
</dbReference>
<dbReference type="InterPro" id="IPR035957">
    <property type="entry name" value="Crust_neurohorm_sf"/>
</dbReference>
<keyword evidence="10" id="KW-1185">Reference proteome</keyword>
<dbReference type="Gene3D" id="1.10.2010.10">
    <property type="entry name" value="Crustacean CHH/MIH/GIH neurohormone"/>
    <property type="match status" value="1"/>
</dbReference>
<dbReference type="InterPro" id="IPR018251">
    <property type="entry name" value="Crust_neurhormone_CS"/>
</dbReference>
<comment type="subcellular location">
    <subcellularLocation>
        <location evidence="1">Secreted</location>
    </subcellularLocation>
</comment>
<dbReference type="InterPro" id="IPR000346">
    <property type="entry name" value="Hyperglycemic1"/>
</dbReference>
<dbReference type="InterPro" id="IPR031098">
    <property type="entry name" value="Crust_neurohorm"/>
</dbReference>
<comment type="similarity">
    <text evidence="2">Belongs to the arthropod CHH/MIH/GIH/VIH hormone family.</text>
</comment>
<dbReference type="Pfam" id="PF01147">
    <property type="entry name" value="Crust_neurohorm"/>
    <property type="match status" value="1"/>
</dbReference>
<evidence type="ECO:0000256" key="4">
    <source>
        <dbReference type="ARBA" id="ARBA00022702"/>
    </source>
</evidence>
<reference evidence="9 10" key="1">
    <citation type="journal article" date="2018" name="Nat. Ecol. Evol.">
        <title>Genomic signatures of mitonuclear coevolution across populations of Tigriopus californicus.</title>
        <authorList>
            <person name="Barreto F.S."/>
            <person name="Watson E.T."/>
            <person name="Lima T.G."/>
            <person name="Willett C.S."/>
            <person name="Edmands S."/>
            <person name="Li W."/>
            <person name="Burton R.S."/>
        </authorList>
    </citation>
    <scope>NUCLEOTIDE SEQUENCE [LARGE SCALE GENOMIC DNA]</scope>
    <source>
        <strain evidence="9 10">San Diego</strain>
    </source>
</reference>
<organism evidence="9 10">
    <name type="scientific">Tigriopus californicus</name>
    <name type="common">Marine copepod</name>
    <dbReference type="NCBI Taxonomy" id="6832"/>
    <lineage>
        <taxon>Eukaryota</taxon>
        <taxon>Metazoa</taxon>
        <taxon>Ecdysozoa</taxon>
        <taxon>Arthropoda</taxon>
        <taxon>Crustacea</taxon>
        <taxon>Multicrustacea</taxon>
        <taxon>Hexanauplia</taxon>
        <taxon>Copepoda</taxon>
        <taxon>Harpacticoida</taxon>
        <taxon>Harpacticidae</taxon>
        <taxon>Tigriopus</taxon>
    </lineage>
</organism>
<evidence type="ECO:0000313" key="10">
    <source>
        <dbReference type="Proteomes" id="UP000318571"/>
    </source>
</evidence>
<proteinExistence type="inferred from homology"/>
<evidence type="ECO:0000313" key="9">
    <source>
        <dbReference type="EMBL" id="TRY75411.1"/>
    </source>
</evidence>
<dbReference type="GO" id="GO:0007218">
    <property type="term" value="P:neuropeptide signaling pathway"/>
    <property type="evidence" value="ECO:0007669"/>
    <property type="project" value="UniProtKB-KW"/>
</dbReference>
<keyword evidence="8" id="KW-0732">Signal</keyword>
<evidence type="ECO:0000256" key="7">
    <source>
        <dbReference type="PIRSR" id="PIRSR631098-51"/>
    </source>
</evidence>
<dbReference type="PROSITE" id="PS01250">
    <property type="entry name" value="CHH_MIH_GIH"/>
    <property type="match status" value="1"/>
</dbReference>
<dbReference type="Proteomes" id="UP000318571">
    <property type="component" value="Chromosome 2"/>
</dbReference>
<dbReference type="AlphaFoldDB" id="A0A553PCJ6"/>
<dbReference type="InterPro" id="IPR001166">
    <property type="entry name" value="Hyperglycemic"/>
</dbReference>
<feature type="chain" id="PRO_5021733348" description="Ion transport peptide-like protein" evidence="8">
    <location>
        <begin position="22"/>
        <end position="123"/>
    </location>
</feature>
<evidence type="ECO:0000256" key="6">
    <source>
        <dbReference type="ARBA" id="ARBA00023320"/>
    </source>
</evidence>
<evidence type="ECO:0000256" key="2">
    <source>
        <dbReference type="ARBA" id="ARBA00005447"/>
    </source>
</evidence>
<evidence type="ECO:0000256" key="3">
    <source>
        <dbReference type="ARBA" id="ARBA00022525"/>
    </source>
</evidence>
<dbReference type="PRINTS" id="PR00550">
    <property type="entry name" value="HYPRGLYCEMIC"/>
</dbReference>
<keyword evidence="4" id="KW-0372">Hormone</keyword>
<sequence length="123" mass="14601">MTLVWFTTMTLVVLPPPSSNLADAYSRRLRSPWHQERYLIQSLTSIDRKNFQSLECKGRYHQGIFSKLDLICDDCYQLYKEPEVHSMCRADCFTSPVFRQCIDALMLQEHEELYSEMIRSLRE</sequence>
<evidence type="ECO:0000256" key="8">
    <source>
        <dbReference type="SAM" id="SignalP"/>
    </source>
</evidence>
<protein>
    <recommendedName>
        <fullName evidence="11">Ion transport peptide-like protein</fullName>
    </recommendedName>
</protein>
<dbReference type="GO" id="GO:0005184">
    <property type="term" value="F:neuropeptide hormone activity"/>
    <property type="evidence" value="ECO:0007669"/>
    <property type="project" value="InterPro"/>
</dbReference>
<dbReference type="EMBL" id="VCGU01000005">
    <property type="protein sequence ID" value="TRY75411.1"/>
    <property type="molecule type" value="Genomic_DNA"/>
</dbReference>
<dbReference type="SUPFAM" id="SSF81778">
    <property type="entry name" value="Crustacean CHH/MIH/GIH neurohormone"/>
    <property type="match status" value="1"/>
</dbReference>
<keyword evidence="3" id="KW-0964">Secreted</keyword>
<gene>
    <name evidence="9" type="ORF">TCAL_04593</name>
</gene>
<feature type="disulfide bond" evidence="7">
    <location>
        <begin position="72"/>
        <end position="88"/>
    </location>
</feature>
<name>A0A553PCJ6_TIGCA</name>
<feature type="disulfide bond" evidence="7">
    <location>
        <begin position="75"/>
        <end position="101"/>
    </location>
</feature>
<dbReference type="GO" id="GO:0005576">
    <property type="term" value="C:extracellular region"/>
    <property type="evidence" value="ECO:0007669"/>
    <property type="project" value="UniProtKB-SubCell"/>
</dbReference>
<accession>A0A553PCJ6</accession>
<keyword evidence="5 7" id="KW-1015">Disulfide bond</keyword>
<feature type="signal peptide" evidence="8">
    <location>
        <begin position="1"/>
        <end position="21"/>
    </location>
</feature>
<feature type="disulfide bond" evidence="7">
    <location>
        <begin position="56"/>
        <end position="92"/>
    </location>
</feature>
<evidence type="ECO:0000256" key="5">
    <source>
        <dbReference type="ARBA" id="ARBA00023157"/>
    </source>
</evidence>
<dbReference type="PANTHER" id="PTHR35981">
    <property type="entry name" value="ION TRANSPORT PEPTIDE, ISOFORM C"/>
    <property type="match status" value="1"/>
</dbReference>
<evidence type="ECO:0008006" key="11">
    <source>
        <dbReference type="Google" id="ProtNLM"/>
    </source>
</evidence>
<dbReference type="GO" id="GO:0007623">
    <property type="term" value="P:circadian rhythm"/>
    <property type="evidence" value="ECO:0007669"/>
    <property type="project" value="TreeGrafter"/>
</dbReference>
<dbReference type="PANTHER" id="PTHR35981:SF2">
    <property type="entry name" value="ION TRANSPORT PEPTIDE, ISOFORM C"/>
    <property type="match status" value="1"/>
</dbReference>